<evidence type="ECO:0000313" key="10">
    <source>
        <dbReference type="EMBL" id="QQL44866.1"/>
    </source>
</evidence>
<name>A0A7T7F127_9BACT</name>
<evidence type="ECO:0000256" key="3">
    <source>
        <dbReference type="ARBA" id="ARBA00022729"/>
    </source>
</evidence>
<feature type="domain" description="Penicillin-binding protein transpeptidase" evidence="9">
    <location>
        <begin position="65"/>
        <end position="262"/>
    </location>
</feature>
<dbReference type="GO" id="GO:0046677">
    <property type="term" value="P:response to antibiotic"/>
    <property type="evidence" value="ECO:0007669"/>
    <property type="project" value="UniProtKB-UniRule"/>
</dbReference>
<evidence type="ECO:0000256" key="1">
    <source>
        <dbReference type="ARBA" id="ARBA00007898"/>
    </source>
</evidence>
<keyword evidence="5 7" id="KW-0046">Antibiotic resistance</keyword>
<proteinExistence type="inferred from homology"/>
<evidence type="ECO:0000256" key="8">
    <source>
        <dbReference type="SAM" id="SignalP"/>
    </source>
</evidence>
<protein>
    <recommendedName>
        <fullName evidence="2 7">Beta-lactamase</fullName>
        <ecNumber evidence="2 7">3.5.2.6</ecNumber>
    </recommendedName>
</protein>
<evidence type="ECO:0000256" key="5">
    <source>
        <dbReference type="ARBA" id="ARBA00023251"/>
    </source>
</evidence>
<dbReference type="NCBIfam" id="NF012161">
    <property type="entry name" value="bla_class_D_main"/>
    <property type="match status" value="1"/>
</dbReference>
<dbReference type="Proteomes" id="UP000475117">
    <property type="component" value="Chromosome"/>
</dbReference>
<dbReference type="KEGG" id="soa:G3M56_013465"/>
<evidence type="ECO:0000256" key="4">
    <source>
        <dbReference type="ARBA" id="ARBA00022801"/>
    </source>
</evidence>
<evidence type="ECO:0000256" key="6">
    <source>
        <dbReference type="PIRSR" id="PIRSR602137-50"/>
    </source>
</evidence>
<dbReference type="EMBL" id="CP066776">
    <property type="protein sequence ID" value="QQL44866.1"/>
    <property type="molecule type" value="Genomic_DNA"/>
</dbReference>
<evidence type="ECO:0000256" key="2">
    <source>
        <dbReference type="ARBA" id="ARBA00012865"/>
    </source>
</evidence>
<keyword evidence="4 7" id="KW-0378">Hydrolase</keyword>
<evidence type="ECO:0000313" key="11">
    <source>
        <dbReference type="Proteomes" id="UP000475117"/>
    </source>
</evidence>
<dbReference type="GO" id="GO:0017001">
    <property type="term" value="P:antibiotic catabolic process"/>
    <property type="evidence" value="ECO:0007669"/>
    <property type="project" value="InterPro"/>
</dbReference>
<feature type="modified residue" description="N6-carboxylysine" evidence="6">
    <location>
        <position position="81"/>
    </location>
</feature>
<accession>A0A7T7F127</accession>
<reference evidence="10 11" key="1">
    <citation type="submission" date="2020-12" db="EMBL/GenBank/DDBJ databases">
        <title>Sulforoseuscoccus oceanibium gen. nov., sp. nov., a representative of the phylum Verrucomicrobia with special cytoplasmic membrane, and proposal of Sulforoseuscoccusaceae fam. nov.</title>
        <authorList>
            <person name="Xi F."/>
        </authorList>
    </citation>
    <scope>NUCLEOTIDE SEQUENCE [LARGE SCALE GENOMIC DNA]</scope>
    <source>
        <strain evidence="10 11">T37</strain>
    </source>
</reference>
<feature type="signal peptide" evidence="8">
    <location>
        <begin position="1"/>
        <end position="24"/>
    </location>
</feature>
<keyword evidence="3 8" id="KW-0732">Signal</keyword>
<dbReference type="Gene3D" id="3.40.710.10">
    <property type="entry name" value="DD-peptidase/beta-lactamase superfamily"/>
    <property type="match status" value="1"/>
</dbReference>
<dbReference type="SUPFAM" id="SSF56601">
    <property type="entry name" value="beta-lactamase/transpeptidase-like"/>
    <property type="match status" value="1"/>
</dbReference>
<evidence type="ECO:0000256" key="7">
    <source>
        <dbReference type="RuleBase" id="RU361140"/>
    </source>
</evidence>
<feature type="active site" description="Acyl-ester intermediate" evidence="6">
    <location>
        <position position="78"/>
    </location>
</feature>
<dbReference type="GO" id="GO:0008658">
    <property type="term" value="F:penicillin binding"/>
    <property type="evidence" value="ECO:0007669"/>
    <property type="project" value="InterPro"/>
</dbReference>
<keyword evidence="11" id="KW-1185">Reference proteome</keyword>
<sequence length="273" mass="30506">MLSSFVRTGLAVVTLGMCHFAASAGEGTLDERPQWSTHFQSNGQPITGTVAIVDTRTTPPAAACFNHERATTRFSPASTFKIPHTLIALDAGVVRDEFEVIEWDGVERSHTPWNQNQTLRSAMRHSTVWVYERIAAKVGIAKEQTYLEKINYGNRTTRGAMPFWIEGDLSISAAEQITFLRKLHTNSLPFSEAHQRLVKDLMIVEAGKEYILRAKSGWNGQLGWWVGWIELPSGTVFFALNIDTPNGMADLPARERITRNILNSLNALPINNR</sequence>
<evidence type="ECO:0000259" key="9">
    <source>
        <dbReference type="Pfam" id="PF00905"/>
    </source>
</evidence>
<comment type="catalytic activity">
    <reaction evidence="7">
        <text>a beta-lactam + H2O = a substituted beta-amino acid</text>
        <dbReference type="Rhea" id="RHEA:20401"/>
        <dbReference type="ChEBI" id="CHEBI:15377"/>
        <dbReference type="ChEBI" id="CHEBI:35627"/>
        <dbReference type="ChEBI" id="CHEBI:140347"/>
        <dbReference type="EC" id="3.5.2.6"/>
    </reaction>
</comment>
<dbReference type="InterPro" id="IPR012338">
    <property type="entry name" value="Beta-lactam/transpept-like"/>
</dbReference>
<comment type="similarity">
    <text evidence="1 7">Belongs to the class-D beta-lactamase family.</text>
</comment>
<dbReference type="Pfam" id="PF00905">
    <property type="entry name" value="Transpeptidase"/>
    <property type="match status" value="1"/>
</dbReference>
<dbReference type="InterPro" id="IPR001460">
    <property type="entry name" value="PCN-bd_Tpept"/>
</dbReference>
<organism evidence="10 11">
    <name type="scientific">Sulfuriroseicoccus oceanibius</name>
    <dbReference type="NCBI Taxonomy" id="2707525"/>
    <lineage>
        <taxon>Bacteria</taxon>
        <taxon>Pseudomonadati</taxon>
        <taxon>Verrucomicrobiota</taxon>
        <taxon>Verrucomicrobiia</taxon>
        <taxon>Verrucomicrobiales</taxon>
        <taxon>Verrucomicrobiaceae</taxon>
        <taxon>Sulfuriroseicoccus</taxon>
    </lineage>
</organism>
<dbReference type="EC" id="3.5.2.6" evidence="2 7"/>
<dbReference type="PROSITE" id="PS00337">
    <property type="entry name" value="BETA_LACTAMASE_D"/>
    <property type="match status" value="1"/>
</dbReference>
<gene>
    <name evidence="10" type="primary">blaOXA</name>
    <name evidence="10" type="ORF">G3M56_013465</name>
</gene>
<feature type="chain" id="PRO_5030639651" description="Beta-lactamase" evidence="8">
    <location>
        <begin position="25"/>
        <end position="273"/>
    </location>
</feature>
<dbReference type="InterPro" id="IPR002137">
    <property type="entry name" value="Beta-lactam_class-D_AS"/>
</dbReference>
<dbReference type="GO" id="GO:0008800">
    <property type="term" value="F:beta-lactamase activity"/>
    <property type="evidence" value="ECO:0007669"/>
    <property type="project" value="UniProtKB-UniRule"/>
</dbReference>
<dbReference type="AlphaFoldDB" id="A0A7T7F127"/>